<evidence type="ECO:0000313" key="2">
    <source>
        <dbReference type="EMBL" id="RRT70590.1"/>
    </source>
</evidence>
<sequence length="120" mass="12970">MCRAVHTGSPTDHYANRLLPGGTADLSCFIPVTTRNRLVTIDFDHWRPISGGISRGRKKEEEGEEKPGDGAALRPCYPSPSSPARSVARLCVWLGSGGIVPYRAELGMSVRISTTNLGFN</sequence>
<dbReference type="Proteomes" id="UP000287651">
    <property type="component" value="Unassembled WGS sequence"/>
</dbReference>
<comment type="caution">
    <text evidence="2">The sequence shown here is derived from an EMBL/GenBank/DDBJ whole genome shotgun (WGS) entry which is preliminary data.</text>
</comment>
<feature type="compositionally biased region" description="Basic and acidic residues" evidence="1">
    <location>
        <begin position="58"/>
        <end position="68"/>
    </location>
</feature>
<reference evidence="2 3" key="1">
    <citation type="journal article" date="2014" name="Agronomy (Basel)">
        <title>A Draft Genome Sequence for Ensete ventricosum, the Drought-Tolerant Tree Against Hunger.</title>
        <authorList>
            <person name="Harrison J."/>
            <person name="Moore K.A."/>
            <person name="Paszkiewicz K."/>
            <person name="Jones T."/>
            <person name="Grant M."/>
            <person name="Ambacheew D."/>
            <person name="Muzemil S."/>
            <person name="Studholme D.J."/>
        </authorList>
    </citation>
    <scope>NUCLEOTIDE SEQUENCE [LARGE SCALE GENOMIC DNA]</scope>
</reference>
<evidence type="ECO:0000313" key="3">
    <source>
        <dbReference type="Proteomes" id="UP000287651"/>
    </source>
</evidence>
<protein>
    <submittedName>
        <fullName evidence="2">Uncharacterized protein</fullName>
    </submittedName>
</protein>
<dbReference type="AlphaFoldDB" id="A0A427A2V9"/>
<dbReference type="EMBL" id="AMZH03003961">
    <property type="protein sequence ID" value="RRT70590.1"/>
    <property type="molecule type" value="Genomic_DNA"/>
</dbReference>
<gene>
    <name evidence="2" type="ORF">B296_00035695</name>
</gene>
<organism evidence="2 3">
    <name type="scientific">Ensete ventricosum</name>
    <name type="common">Abyssinian banana</name>
    <name type="synonym">Musa ensete</name>
    <dbReference type="NCBI Taxonomy" id="4639"/>
    <lineage>
        <taxon>Eukaryota</taxon>
        <taxon>Viridiplantae</taxon>
        <taxon>Streptophyta</taxon>
        <taxon>Embryophyta</taxon>
        <taxon>Tracheophyta</taxon>
        <taxon>Spermatophyta</taxon>
        <taxon>Magnoliopsida</taxon>
        <taxon>Liliopsida</taxon>
        <taxon>Zingiberales</taxon>
        <taxon>Musaceae</taxon>
        <taxon>Ensete</taxon>
    </lineage>
</organism>
<name>A0A427A2V9_ENSVE</name>
<accession>A0A427A2V9</accession>
<proteinExistence type="predicted"/>
<evidence type="ECO:0000256" key="1">
    <source>
        <dbReference type="SAM" id="MobiDB-lite"/>
    </source>
</evidence>
<feature type="region of interest" description="Disordered" evidence="1">
    <location>
        <begin position="49"/>
        <end position="81"/>
    </location>
</feature>